<sequence length="228" mass="26424">MTMKNLSEWMNQPTVIIPSYLLSNYKDIGLMEQEVMLLLQVHNFNLNGKAFPTPAEISSVMNLTEMDCTMLLRKLVQSGFLEITEDEKPGFETYSIKPLNEKLAYHFLKEAKQADFQEKVQKSESLYAIFEKEFGRPLSPFEGETLTMWLDEDKHEPELVKAALREAVISGKLNFRYIDRILFDWKKHGVKTLAQAKDHGERFRSYQKKPAAKVAPAAKDLPLYNWLE</sequence>
<dbReference type="NCBIfam" id="TIGR01446">
    <property type="entry name" value="DnaD_dom"/>
    <property type="match status" value="1"/>
</dbReference>
<evidence type="ECO:0000259" key="2">
    <source>
        <dbReference type="Pfam" id="PF07261"/>
    </source>
</evidence>
<dbReference type="PANTHER" id="PTHR37293">
    <property type="entry name" value="PHAGE REPLICATION PROTEIN-RELATED"/>
    <property type="match status" value="1"/>
</dbReference>
<dbReference type="InterPro" id="IPR053843">
    <property type="entry name" value="DnaD_N"/>
</dbReference>
<feature type="domain" description="DnaD N-terminal" evidence="3">
    <location>
        <begin position="17"/>
        <end position="113"/>
    </location>
</feature>
<dbReference type="EMBL" id="PKOZ01000001">
    <property type="protein sequence ID" value="PQD96941.1"/>
    <property type="molecule type" value="Genomic_DNA"/>
</dbReference>
<reference evidence="4 5" key="1">
    <citation type="submission" date="2017-12" db="EMBL/GenBank/DDBJ databases">
        <title>Taxonomic description and draft genome of Pradoshia cofamensis Gen. nov., sp. nov., a thermotolerant bacillale isolated from anterior gut of earthworm Eisenia fetida.</title>
        <authorList>
            <person name="Saha T."/>
            <person name="Chakraborty R."/>
        </authorList>
    </citation>
    <scope>NUCLEOTIDE SEQUENCE [LARGE SCALE GENOMIC DNA]</scope>
    <source>
        <strain evidence="4 5">EAG3</strain>
    </source>
</reference>
<evidence type="ECO:0000313" key="4">
    <source>
        <dbReference type="EMBL" id="PQD96941.1"/>
    </source>
</evidence>
<organism evidence="4 5">
    <name type="scientific">Pradoshia eiseniae</name>
    <dbReference type="NCBI Taxonomy" id="2064768"/>
    <lineage>
        <taxon>Bacteria</taxon>
        <taxon>Bacillati</taxon>
        <taxon>Bacillota</taxon>
        <taxon>Bacilli</taxon>
        <taxon>Bacillales</taxon>
        <taxon>Bacillaceae</taxon>
        <taxon>Pradoshia</taxon>
    </lineage>
</organism>
<evidence type="ECO:0000259" key="3">
    <source>
        <dbReference type="Pfam" id="PF21984"/>
    </source>
</evidence>
<dbReference type="InterPro" id="IPR036388">
    <property type="entry name" value="WH-like_DNA-bd_sf"/>
</dbReference>
<dbReference type="InterPro" id="IPR034829">
    <property type="entry name" value="DnaD-like_sf"/>
</dbReference>
<dbReference type="Pfam" id="PF21984">
    <property type="entry name" value="DnaD_N"/>
    <property type="match status" value="1"/>
</dbReference>
<evidence type="ECO:0000313" key="5">
    <source>
        <dbReference type="Proteomes" id="UP000239663"/>
    </source>
</evidence>
<dbReference type="Proteomes" id="UP000239663">
    <property type="component" value="Unassembled WGS sequence"/>
</dbReference>
<gene>
    <name evidence="4" type="ORF">CYL18_03410</name>
</gene>
<keyword evidence="5" id="KW-1185">Reference proteome</keyword>
<dbReference type="AlphaFoldDB" id="A0A2S7N4D8"/>
<dbReference type="OrthoDB" id="9770238at2"/>
<dbReference type="InterPro" id="IPR006343">
    <property type="entry name" value="DnaB/C_C"/>
</dbReference>
<comment type="caution">
    <text evidence="4">The sequence shown here is derived from an EMBL/GenBank/DDBJ whole genome shotgun (WGS) entry which is preliminary data.</text>
</comment>
<dbReference type="SUPFAM" id="SSF158499">
    <property type="entry name" value="DnaD domain-like"/>
    <property type="match status" value="1"/>
</dbReference>
<accession>A0A2S7N4D8</accession>
<dbReference type="Gene3D" id="1.10.10.630">
    <property type="entry name" value="DnaD domain-like"/>
    <property type="match status" value="1"/>
</dbReference>
<dbReference type="Gene3D" id="1.10.10.10">
    <property type="entry name" value="Winged helix-like DNA-binding domain superfamily/Winged helix DNA-binding domain"/>
    <property type="match status" value="1"/>
</dbReference>
<comment type="similarity">
    <text evidence="1">Belongs to the DnaB/DnaD family.</text>
</comment>
<name>A0A2S7N4D8_9BACI</name>
<protein>
    <submittedName>
        <fullName evidence="4">DNA replication protein DnaD</fullName>
    </submittedName>
</protein>
<dbReference type="Pfam" id="PF07261">
    <property type="entry name" value="DnaB_2"/>
    <property type="match status" value="1"/>
</dbReference>
<dbReference type="RefSeq" id="WP_104848036.1">
    <property type="nucleotide sequence ID" value="NZ_PKOZ01000001.1"/>
</dbReference>
<dbReference type="PANTHER" id="PTHR37293:SF6">
    <property type="entry name" value="DNA REPLICATION PROTEIN DNAD"/>
    <property type="match status" value="1"/>
</dbReference>
<feature type="domain" description="DnaB/C C-terminal" evidence="2">
    <location>
        <begin position="128"/>
        <end position="199"/>
    </location>
</feature>
<proteinExistence type="inferred from homology"/>
<dbReference type="InterPro" id="IPR053162">
    <property type="entry name" value="DnaD"/>
</dbReference>
<evidence type="ECO:0000256" key="1">
    <source>
        <dbReference type="ARBA" id="ARBA00093462"/>
    </source>
</evidence>